<dbReference type="PANTHER" id="PTHR11003:SF335">
    <property type="entry name" value="POTASSIUM CHANNEL DOMAIN-CONTAINING PROTEIN"/>
    <property type="match status" value="1"/>
</dbReference>
<dbReference type="WBParaSite" id="SMUV_0000228301-mRNA-1">
    <property type="protein sequence ID" value="SMUV_0000228301-mRNA-1"/>
    <property type="gene ID" value="SMUV_0000228301"/>
</dbReference>
<dbReference type="Proteomes" id="UP000046393">
    <property type="component" value="Unplaced"/>
</dbReference>
<feature type="domain" description="Potassium channel" evidence="10">
    <location>
        <begin position="225"/>
        <end position="286"/>
    </location>
</feature>
<comment type="subcellular location">
    <subcellularLocation>
        <location evidence="1">Membrane</location>
        <topology evidence="1">Multi-pass membrane protein</topology>
    </subcellularLocation>
</comment>
<feature type="domain" description="Potassium channel" evidence="10">
    <location>
        <begin position="364"/>
        <end position="417"/>
    </location>
</feature>
<evidence type="ECO:0000256" key="1">
    <source>
        <dbReference type="ARBA" id="ARBA00004141"/>
    </source>
</evidence>
<feature type="transmembrane region" description="Helical" evidence="9">
    <location>
        <begin position="126"/>
        <end position="145"/>
    </location>
</feature>
<dbReference type="InterPro" id="IPR013099">
    <property type="entry name" value="K_chnl_dom"/>
</dbReference>
<evidence type="ECO:0000256" key="7">
    <source>
        <dbReference type="ARBA" id="ARBA00023303"/>
    </source>
</evidence>
<dbReference type="InterPro" id="IPR003280">
    <property type="entry name" value="2pore_dom_K_chnl"/>
</dbReference>
<keyword evidence="2 8" id="KW-0813">Transport</keyword>
<evidence type="ECO:0000256" key="4">
    <source>
        <dbReference type="ARBA" id="ARBA00022989"/>
    </source>
</evidence>
<evidence type="ECO:0000313" key="12">
    <source>
        <dbReference type="WBParaSite" id="SMUV_0000228301-mRNA-1"/>
    </source>
</evidence>
<evidence type="ECO:0000313" key="11">
    <source>
        <dbReference type="Proteomes" id="UP000046393"/>
    </source>
</evidence>
<proteinExistence type="inferred from homology"/>
<dbReference type="GO" id="GO:0030322">
    <property type="term" value="P:stabilization of membrane potential"/>
    <property type="evidence" value="ECO:0007669"/>
    <property type="project" value="TreeGrafter"/>
</dbReference>
<sequence length="421" mass="48809">VLEKFCRRKYRNVSFLTPRYQSFETVEAASTPDGTSPQPGPCFTFPTDSGNNLDTVHILERTTDNLISDQDREASGFSKQVNFFDFPDFHESKLREEIKFDKETETRKKYVFRLLKILYERLGLKYILLLVVLLAYGLLGGLLFYNLEAGNERTMISIRTHESIKRHQTFSRQLAELIATNKCHFITVGTNQSYQEASQMKSCTNELEALLSDYDISAGINPDKKNPWSWNDYWNAVFYCATIFTTIGYGNMSCQTRGGRIATICYALIGVPYMLVVLNSVGKLIFRTVQGIWEHSRRLLRKKTKFFRRRCIMSSVTTVNKSEESALTKNFKGNDIQDEKDLEEKELTEDEIFETFPLYLALFIIFMYIGLCSLIFCLWEEWDYFTAFYFFFISLTTVGLGDEMPDHPHYACCTLTFLITV</sequence>
<reference evidence="12" key="1">
    <citation type="submission" date="2016-04" db="UniProtKB">
        <authorList>
            <consortium name="WormBaseParasite"/>
        </authorList>
    </citation>
    <scope>IDENTIFICATION</scope>
</reference>
<keyword evidence="3 8" id="KW-0812">Transmembrane</keyword>
<evidence type="ECO:0000256" key="3">
    <source>
        <dbReference type="ARBA" id="ARBA00022692"/>
    </source>
</evidence>
<dbReference type="Pfam" id="PF07885">
    <property type="entry name" value="Ion_trans_2"/>
    <property type="match status" value="2"/>
</dbReference>
<dbReference type="STRING" id="451379.A0A0N5ADM2"/>
<dbReference type="GO" id="GO:0022841">
    <property type="term" value="F:potassium ion leak channel activity"/>
    <property type="evidence" value="ECO:0007669"/>
    <property type="project" value="TreeGrafter"/>
</dbReference>
<keyword evidence="6 9" id="KW-0472">Membrane</keyword>
<keyword evidence="7 8" id="KW-0407">Ion channel</keyword>
<dbReference type="AlphaFoldDB" id="A0A0N5ADM2"/>
<dbReference type="Gene3D" id="1.10.287.70">
    <property type="match status" value="1"/>
</dbReference>
<keyword evidence="5 8" id="KW-0406">Ion transport</keyword>
<evidence type="ECO:0000256" key="5">
    <source>
        <dbReference type="ARBA" id="ARBA00023065"/>
    </source>
</evidence>
<keyword evidence="11" id="KW-1185">Reference proteome</keyword>
<dbReference type="GO" id="GO:0015271">
    <property type="term" value="F:outward rectifier potassium channel activity"/>
    <property type="evidence" value="ECO:0007669"/>
    <property type="project" value="TreeGrafter"/>
</dbReference>
<comment type="similarity">
    <text evidence="8">Belongs to the two pore domain potassium channel (TC 1.A.1.8) family.</text>
</comment>
<accession>A0A0N5ADM2</accession>
<dbReference type="GO" id="GO:0005886">
    <property type="term" value="C:plasma membrane"/>
    <property type="evidence" value="ECO:0007669"/>
    <property type="project" value="TreeGrafter"/>
</dbReference>
<feature type="transmembrane region" description="Helical" evidence="9">
    <location>
        <begin position="264"/>
        <end position="286"/>
    </location>
</feature>
<feature type="transmembrane region" description="Helical" evidence="9">
    <location>
        <begin position="384"/>
        <end position="401"/>
    </location>
</feature>
<evidence type="ECO:0000256" key="6">
    <source>
        <dbReference type="ARBA" id="ARBA00023136"/>
    </source>
</evidence>
<dbReference type="PRINTS" id="PR01333">
    <property type="entry name" value="2POREKCHANEL"/>
</dbReference>
<evidence type="ECO:0000256" key="8">
    <source>
        <dbReference type="RuleBase" id="RU003857"/>
    </source>
</evidence>
<protein>
    <submittedName>
        <fullName evidence="12">Ion_trans_2 domain-containing protein</fullName>
    </submittedName>
</protein>
<keyword evidence="4 9" id="KW-1133">Transmembrane helix</keyword>
<dbReference type="SUPFAM" id="SSF81324">
    <property type="entry name" value="Voltage-gated potassium channels"/>
    <property type="match status" value="2"/>
</dbReference>
<name>A0A0N5ADM2_9BILA</name>
<organism evidence="11 12">
    <name type="scientific">Syphacia muris</name>
    <dbReference type="NCBI Taxonomy" id="451379"/>
    <lineage>
        <taxon>Eukaryota</taxon>
        <taxon>Metazoa</taxon>
        <taxon>Ecdysozoa</taxon>
        <taxon>Nematoda</taxon>
        <taxon>Chromadorea</taxon>
        <taxon>Rhabditida</taxon>
        <taxon>Spirurina</taxon>
        <taxon>Oxyuridomorpha</taxon>
        <taxon>Oxyuroidea</taxon>
        <taxon>Oxyuridae</taxon>
        <taxon>Syphacia</taxon>
    </lineage>
</organism>
<dbReference type="PANTHER" id="PTHR11003">
    <property type="entry name" value="POTASSIUM CHANNEL, SUBFAMILY K"/>
    <property type="match status" value="1"/>
</dbReference>
<feature type="transmembrane region" description="Helical" evidence="9">
    <location>
        <begin position="233"/>
        <end position="252"/>
    </location>
</feature>
<feature type="transmembrane region" description="Helical" evidence="9">
    <location>
        <begin position="356"/>
        <end position="377"/>
    </location>
</feature>
<evidence type="ECO:0000256" key="2">
    <source>
        <dbReference type="ARBA" id="ARBA00022448"/>
    </source>
</evidence>
<evidence type="ECO:0000259" key="10">
    <source>
        <dbReference type="Pfam" id="PF07885"/>
    </source>
</evidence>
<evidence type="ECO:0000256" key="9">
    <source>
        <dbReference type="SAM" id="Phobius"/>
    </source>
</evidence>